<keyword evidence="4" id="KW-1185">Reference proteome</keyword>
<dbReference type="PANTHER" id="PTHR43228:SF1">
    <property type="entry name" value="TWO-COMPONENT RESPONSE REGULATOR ARR22"/>
    <property type="match status" value="1"/>
</dbReference>
<dbReference type="Pfam" id="PF00072">
    <property type="entry name" value="Response_reg"/>
    <property type="match status" value="1"/>
</dbReference>
<dbReference type="InterPro" id="IPR058245">
    <property type="entry name" value="NreC/VraR/RcsB-like_REC"/>
</dbReference>
<dbReference type="InterPro" id="IPR052048">
    <property type="entry name" value="ST_Response_Regulator"/>
</dbReference>
<accession>A0A9W6D2X3</accession>
<dbReference type="InterPro" id="IPR001789">
    <property type="entry name" value="Sig_transdc_resp-reg_receiver"/>
</dbReference>
<organism evidence="3 4">
    <name type="scientific">Desulforhabdus amnigena</name>
    <dbReference type="NCBI Taxonomy" id="40218"/>
    <lineage>
        <taxon>Bacteria</taxon>
        <taxon>Pseudomonadati</taxon>
        <taxon>Thermodesulfobacteriota</taxon>
        <taxon>Syntrophobacteria</taxon>
        <taxon>Syntrophobacterales</taxon>
        <taxon>Syntrophobacteraceae</taxon>
        <taxon>Desulforhabdus</taxon>
    </lineage>
</organism>
<dbReference type="SMART" id="SM00448">
    <property type="entry name" value="REC"/>
    <property type="match status" value="1"/>
</dbReference>
<dbReference type="CDD" id="cd17535">
    <property type="entry name" value="REC_NarL-like"/>
    <property type="match status" value="1"/>
</dbReference>
<keyword evidence="1" id="KW-0597">Phosphoprotein</keyword>
<feature type="modified residue" description="4-aspartylphosphate" evidence="1">
    <location>
        <position position="68"/>
    </location>
</feature>
<name>A0A9W6D2X3_9BACT</name>
<dbReference type="SUPFAM" id="SSF52172">
    <property type="entry name" value="CheY-like"/>
    <property type="match status" value="1"/>
</dbReference>
<evidence type="ECO:0000256" key="1">
    <source>
        <dbReference type="PROSITE-ProRule" id="PRU00169"/>
    </source>
</evidence>
<gene>
    <name evidence="3" type="ORF">DAMNIGENAA_06700</name>
</gene>
<comment type="caution">
    <text evidence="3">The sequence shown here is derived from an EMBL/GenBank/DDBJ whole genome shotgun (WGS) entry which is preliminary data.</text>
</comment>
<dbReference type="GO" id="GO:0000160">
    <property type="term" value="P:phosphorelay signal transduction system"/>
    <property type="evidence" value="ECO:0007669"/>
    <property type="project" value="InterPro"/>
</dbReference>
<evidence type="ECO:0000259" key="2">
    <source>
        <dbReference type="PROSITE" id="PS50110"/>
    </source>
</evidence>
<dbReference type="Proteomes" id="UP001144372">
    <property type="component" value="Unassembled WGS sequence"/>
</dbReference>
<reference evidence="3" key="1">
    <citation type="submission" date="2022-12" db="EMBL/GenBank/DDBJ databases">
        <title>Reference genome sequencing for broad-spectrum identification of bacterial and archaeal isolates by mass spectrometry.</title>
        <authorList>
            <person name="Sekiguchi Y."/>
            <person name="Tourlousse D.M."/>
        </authorList>
    </citation>
    <scope>NUCLEOTIDE SEQUENCE</scope>
    <source>
        <strain evidence="3">ASRB1</strain>
    </source>
</reference>
<dbReference type="RefSeq" id="WP_281792254.1">
    <property type="nucleotide sequence ID" value="NZ_BSDR01000001.1"/>
</dbReference>
<proteinExistence type="predicted"/>
<evidence type="ECO:0000313" key="3">
    <source>
        <dbReference type="EMBL" id="GLI33237.1"/>
    </source>
</evidence>
<dbReference type="InterPro" id="IPR011006">
    <property type="entry name" value="CheY-like_superfamily"/>
</dbReference>
<sequence>MTESNIGTERTDILAPRILIAEDNEILRKSLLDWINVSFPCCDVLEARDGEEAVLVALGKLPDVVVMDIALPKMNGIEATRKIKKETPDIRVVVLTIHEASQYRTDAVTAGADAYILKRKMHSQLIPVLAVLLDSARAKTS</sequence>
<dbReference type="AlphaFoldDB" id="A0A9W6D2X3"/>
<dbReference type="PROSITE" id="PS50110">
    <property type="entry name" value="RESPONSE_REGULATORY"/>
    <property type="match status" value="1"/>
</dbReference>
<evidence type="ECO:0000313" key="4">
    <source>
        <dbReference type="Proteomes" id="UP001144372"/>
    </source>
</evidence>
<dbReference type="Gene3D" id="3.40.50.2300">
    <property type="match status" value="1"/>
</dbReference>
<protein>
    <recommendedName>
        <fullName evidence="2">Response regulatory domain-containing protein</fullName>
    </recommendedName>
</protein>
<feature type="domain" description="Response regulatory" evidence="2">
    <location>
        <begin position="17"/>
        <end position="133"/>
    </location>
</feature>
<dbReference type="EMBL" id="BSDR01000001">
    <property type="protein sequence ID" value="GLI33237.1"/>
    <property type="molecule type" value="Genomic_DNA"/>
</dbReference>
<dbReference type="PANTHER" id="PTHR43228">
    <property type="entry name" value="TWO-COMPONENT RESPONSE REGULATOR"/>
    <property type="match status" value="1"/>
</dbReference>